<protein>
    <submittedName>
        <fullName evidence="1">Uncharacterized protein</fullName>
    </submittedName>
</protein>
<accession>A0A8J3I1Z4</accession>
<dbReference type="Proteomes" id="UP000612362">
    <property type="component" value="Unassembled WGS sequence"/>
</dbReference>
<sequence length="100" mass="11798">MQVRKRREALIEAEELATAVDQRLKEQPVEVPGRWMWSDLALRREQMETAVDVLKLCLTIQRDADPETAHHVKRRWRRGVGLREDGWIEVRSVRGHSPYV</sequence>
<gene>
    <name evidence="1" type="ORF">KSX_54640</name>
</gene>
<comment type="caution">
    <text evidence="1">The sequence shown here is derived from an EMBL/GenBank/DDBJ whole genome shotgun (WGS) entry which is preliminary data.</text>
</comment>
<organism evidence="1 2">
    <name type="scientific">Ktedonospora formicarum</name>
    <dbReference type="NCBI Taxonomy" id="2778364"/>
    <lineage>
        <taxon>Bacteria</taxon>
        <taxon>Bacillati</taxon>
        <taxon>Chloroflexota</taxon>
        <taxon>Ktedonobacteria</taxon>
        <taxon>Ktedonobacterales</taxon>
        <taxon>Ktedonobacteraceae</taxon>
        <taxon>Ktedonospora</taxon>
    </lineage>
</organism>
<proteinExistence type="predicted"/>
<dbReference type="AlphaFoldDB" id="A0A8J3I1Z4"/>
<dbReference type="EMBL" id="BNJF01000003">
    <property type="protein sequence ID" value="GHO47301.1"/>
    <property type="molecule type" value="Genomic_DNA"/>
</dbReference>
<reference evidence="1" key="1">
    <citation type="submission" date="2020-10" db="EMBL/GenBank/DDBJ databases">
        <title>Taxonomic study of unclassified bacteria belonging to the class Ktedonobacteria.</title>
        <authorList>
            <person name="Yabe S."/>
            <person name="Wang C.M."/>
            <person name="Zheng Y."/>
            <person name="Sakai Y."/>
            <person name="Cavaletti L."/>
            <person name="Monciardini P."/>
            <person name="Donadio S."/>
        </authorList>
    </citation>
    <scope>NUCLEOTIDE SEQUENCE</scope>
    <source>
        <strain evidence="1">SOSP1-1</strain>
    </source>
</reference>
<evidence type="ECO:0000313" key="2">
    <source>
        <dbReference type="Proteomes" id="UP000612362"/>
    </source>
</evidence>
<evidence type="ECO:0000313" key="1">
    <source>
        <dbReference type="EMBL" id="GHO47301.1"/>
    </source>
</evidence>
<name>A0A8J3I1Z4_9CHLR</name>
<keyword evidence="2" id="KW-1185">Reference proteome</keyword>
<dbReference type="RefSeq" id="WP_220196617.1">
    <property type="nucleotide sequence ID" value="NZ_BNJF01000003.1"/>
</dbReference>